<sequence>MRFSWFAFALFSLAALLACGGITSHTYIKVGEQFVLGGWQRGTFRVKARNSGPVPVSVAERRTSGAVQERGRLEPGQDAALACGAGSALLMRNLGDRTAEIDAKITGDASFSMGMTQEALK</sequence>
<evidence type="ECO:0000313" key="2">
    <source>
        <dbReference type="Proteomes" id="UP000177506"/>
    </source>
</evidence>
<protein>
    <submittedName>
        <fullName evidence="1">Uncharacterized protein</fullName>
    </submittedName>
</protein>
<dbReference type="EMBL" id="MDZA01000066">
    <property type="protein sequence ID" value="OGX91360.1"/>
    <property type="molecule type" value="Genomic_DNA"/>
</dbReference>
<comment type="caution">
    <text evidence="1">The sequence shown here is derived from an EMBL/GenBank/DDBJ whole genome shotgun (WGS) entry which is preliminary data.</text>
</comment>
<keyword evidence="2" id="KW-1185">Reference proteome</keyword>
<dbReference type="AlphaFoldDB" id="A0A1G1TKH2"/>
<dbReference type="OrthoDB" id="1362719at2"/>
<evidence type="ECO:0000313" key="1">
    <source>
        <dbReference type="EMBL" id="OGX91360.1"/>
    </source>
</evidence>
<gene>
    <name evidence="1" type="ORF">BEN49_05035</name>
</gene>
<dbReference type="RefSeq" id="WP_070741764.1">
    <property type="nucleotide sequence ID" value="NZ_MDZA01000066.1"/>
</dbReference>
<proteinExistence type="predicted"/>
<organism evidence="1 2">
    <name type="scientific">Hymenobacter coccineus</name>
    <dbReference type="NCBI Taxonomy" id="1908235"/>
    <lineage>
        <taxon>Bacteria</taxon>
        <taxon>Pseudomonadati</taxon>
        <taxon>Bacteroidota</taxon>
        <taxon>Cytophagia</taxon>
        <taxon>Cytophagales</taxon>
        <taxon>Hymenobacteraceae</taxon>
        <taxon>Hymenobacter</taxon>
    </lineage>
</organism>
<reference evidence="1 2" key="1">
    <citation type="submission" date="2016-08" db="EMBL/GenBank/DDBJ databases">
        <title>Hymenobacter coccineus sp. nov., Hymenobacter lapidarius sp. nov. and Hymenobacter glacialis sp. nov., isolated from Antarctic soil.</title>
        <authorList>
            <person name="Sedlacek I."/>
            <person name="Kralova S."/>
            <person name="Kyrova K."/>
            <person name="Maslanova I."/>
            <person name="Stankova E."/>
            <person name="Vrbovska V."/>
            <person name="Nemec M."/>
            <person name="Bartak M."/>
            <person name="Svec P."/>
            <person name="Busse H.-J."/>
            <person name="Pantucek R."/>
        </authorList>
    </citation>
    <scope>NUCLEOTIDE SEQUENCE [LARGE SCALE GENOMIC DNA]</scope>
    <source>
        <strain evidence="1 2">CCM 8649</strain>
    </source>
</reference>
<dbReference type="PROSITE" id="PS51257">
    <property type="entry name" value="PROKAR_LIPOPROTEIN"/>
    <property type="match status" value="1"/>
</dbReference>
<dbReference type="Proteomes" id="UP000177506">
    <property type="component" value="Unassembled WGS sequence"/>
</dbReference>
<name>A0A1G1TKH2_9BACT</name>
<accession>A0A1G1TKH2</accession>